<dbReference type="EMBL" id="SMOL01000115">
    <property type="protein sequence ID" value="KAB2633878.1"/>
    <property type="molecule type" value="Genomic_DNA"/>
</dbReference>
<evidence type="ECO:0000313" key="1">
    <source>
        <dbReference type="EMBL" id="KAB2633878.1"/>
    </source>
</evidence>
<organism evidence="1 2">
    <name type="scientific">Pyrus ussuriensis x Pyrus communis</name>
    <dbReference type="NCBI Taxonomy" id="2448454"/>
    <lineage>
        <taxon>Eukaryota</taxon>
        <taxon>Viridiplantae</taxon>
        <taxon>Streptophyta</taxon>
        <taxon>Embryophyta</taxon>
        <taxon>Tracheophyta</taxon>
        <taxon>Spermatophyta</taxon>
        <taxon>Magnoliopsida</taxon>
        <taxon>eudicotyledons</taxon>
        <taxon>Gunneridae</taxon>
        <taxon>Pentapetalae</taxon>
        <taxon>rosids</taxon>
        <taxon>fabids</taxon>
        <taxon>Rosales</taxon>
        <taxon>Rosaceae</taxon>
        <taxon>Amygdaloideae</taxon>
        <taxon>Maleae</taxon>
        <taxon>Pyrus</taxon>
    </lineage>
</organism>
<dbReference type="Proteomes" id="UP000327157">
    <property type="component" value="Unassembled WGS sequence"/>
</dbReference>
<protein>
    <submittedName>
        <fullName evidence="1">Uncharacterized protein</fullName>
    </submittedName>
</protein>
<accession>A0A5N5I2A2</accession>
<reference evidence="1 2" key="2">
    <citation type="submission" date="2019-11" db="EMBL/GenBank/DDBJ databases">
        <title>A de novo genome assembly of a pear dwarfing rootstock.</title>
        <authorList>
            <person name="Wang F."/>
            <person name="Wang J."/>
            <person name="Li S."/>
            <person name="Zhang Y."/>
            <person name="Fang M."/>
            <person name="Ma L."/>
            <person name="Zhao Y."/>
            <person name="Jiang S."/>
        </authorList>
    </citation>
    <scope>NUCLEOTIDE SEQUENCE [LARGE SCALE GENOMIC DNA]</scope>
    <source>
        <strain evidence="1">S2</strain>
        <tissue evidence="1">Leaf</tissue>
    </source>
</reference>
<evidence type="ECO:0000313" key="2">
    <source>
        <dbReference type="Proteomes" id="UP000327157"/>
    </source>
</evidence>
<gene>
    <name evidence="1" type="ORF">D8674_038245</name>
</gene>
<sequence length="56" mass="6674">MFMLIGPSYYGTCMRYYQAYTALCTDNCMSLVDVEKRMKALEKFRREDQKPVLLHN</sequence>
<name>A0A5N5I2A2_9ROSA</name>
<dbReference type="AlphaFoldDB" id="A0A5N5I2A2"/>
<proteinExistence type="predicted"/>
<keyword evidence="2" id="KW-1185">Reference proteome</keyword>
<comment type="caution">
    <text evidence="1">The sequence shown here is derived from an EMBL/GenBank/DDBJ whole genome shotgun (WGS) entry which is preliminary data.</text>
</comment>
<reference evidence="1 2" key="1">
    <citation type="submission" date="2019-09" db="EMBL/GenBank/DDBJ databases">
        <authorList>
            <person name="Ou C."/>
        </authorList>
    </citation>
    <scope>NUCLEOTIDE SEQUENCE [LARGE SCALE GENOMIC DNA]</scope>
    <source>
        <strain evidence="1">S2</strain>
        <tissue evidence="1">Leaf</tissue>
    </source>
</reference>